<protein>
    <submittedName>
        <fullName evidence="8">Pre-mRNA-splicing factor</fullName>
    </submittedName>
</protein>
<dbReference type="GO" id="GO:0071011">
    <property type="term" value="C:precatalytic spliceosome"/>
    <property type="evidence" value="ECO:0007669"/>
    <property type="project" value="TreeGrafter"/>
</dbReference>
<dbReference type="STRING" id="1206466.K0KV70"/>
<dbReference type="eggNOG" id="ENOG502QR1M">
    <property type="taxonomic scope" value="Eukaryota"/>
</dbReference>
<keyword evidence="9" id="KW-1185">Reference proteome</keyword>
<keyword evidence="5" id="KW-0508">mRNA splicing</keyword>
<dbReference type="GO" id="GO:0071013">
    <property type="term" value="C:catalytic step 2 spliceosome"/>
    <property type="evidence" value="ECO:0007669"/>
    <property type="project" value="TreeGrafter"/>
</dbReference>
<keyword evidence="7" id="KW-0175">Coiled coil</keyword>
<evidence type="ECO:0000313" key="8">
    <source>
        <dbReference type="EMBL" id="CCH45329.1"/>
    </source>
</evidence>
<comment type="subcellular location">
    <subcellularLocation>
        <location evidence="1">Nucleus</location>
    </subcellularLocation>
</comment>
<keyword evidence="3" id="KW-0507">mRNA processing</keyword>
<gene>
    <name evidence="8" type="ORF">BN7_4911</name>
</gene>
<comment type="caution">
    <text evidence="8">The sequence shown here is derived from an EMBL/GenBank/DDBJ whole genome shotgun (WGS) entry which is preliminary data.</text>
</comment>
<evidence type="ECO:0000256" key="2">
    <source>
        <dbReference type="ARBA" id="ARBA00010788"/>
    </source>
</evidence>
<evidence type="ECO:0000256" key="5">
    <source>
        <dbReference type="ARBA" id="ARBA00023187"/>
    </source>
</evidence>
<name>K0KV70_WICCF</name>
<organism evidence="8 9">
    <name type="scientific">Wickerhamomyces ciferrii (strain ATCC 14091 / BCRC 22168 / CBS 111 / JCM 3599 / NBRC 0793 / NRRL Y-1031 F-60-10)</name>
    <name type="common">Yeast</name>
    <name type="synonym">Pichia ciferrii</name>
    <dbReference type="NCBI Taxonomy" id="1206466"/>
    <lineage>
        <taxon>Eukaryota</taxon>
        <taxon>Fungi</taxon>
        <taxon>Dikarya</taxon>
        <taxon>Ascomycota</taxon>
        <taxon>Saccharomycotina</taxon>
        <taxon>Saccharomycetes</taxon>
        <taxon>Phaffomycetales</taxon>
        <taxon>Wickerhamomycetaceae</taxon>
        <taxon>Wickerhamomyces</taxon>
    </lineage>
</organism>
<dbReference type="EMBL" id="CAIF01000191">
    <property type="protein sequence ID" value="CCH45329.1"/>
    <property type="molecule type" value="Genomic_DNA"/>
</dbReference>
<sequence length="185" mass="21597">MNYEPLDSLPYIDQDITDQERQSVERLILDELKSTDISKIHSKVDELYPLPEPSSIVSNIKEEQFSDPDFTLGGIDLSKYSNLDDLESLQNSIVFTDLRNKSLKLANKFGKNQWLLGNDLHQYSNEQISEELQNKRRKINDINYERKQIQLEAKPVIDYLEQRWQQGIKSNVDIGVEVIKLQLEE</sequence>
<dbReference type="GO" id="GO:0008380">
    <property type="term" value="P:RNA splicing"/>
    <property type="evidence" value="ECO:0007669"/>
    <property type="project" value="UniProtKB-KW"/>
</dbReference>
<dbReference type="HOGENOM" id="CLU_082523_4_1_1"/>
<dbReference type="Proteomes" id="UP000009328">
    <property type="component" value="Unassembled WGS sequence"/>
</dbReference>
<accession>K0KV70</accession>
<evidence type="ECO:0000256" key="3">
    <source>
        <dbReference type="ARBA" id="ARBA00022664"/>
    </source>
</evidence>
<dbReference type="InParanoid" id="K0KV70"/>
<evidence type="ECO:0000256" key="7">
    <source>
        <dbReference type="SAM" id="Coils"/>
    </source>
</evidence>
<feature type="coiled-coil region" evidence="7">
    <location>
        <begin position="125"/>
        <end position="152"/>
    </location>
</feature>
<comment type="similarity">
    <text evidence="2">Belongs to the SPF27 family.</text>
</comment>
<dbReference type="GO" id="GO:0000974">
    <property type="term" value="C:Prp19 complex"/>
    <property type="evidence" value="ECO:0007669"/>
    <property type="project" value="TreeGrafter"/>
</dbReference>
<dbReference type="AlphaFoldDB" id="K0KV70"/>
<dbReference type="Pfam" id="PF05700">
    <property type="entry name" value="BCAS2"/>
    <property type="match status" value="1"/>
</dbReference>
<keyword evidence="6" id="KW-0539">Nucleus</keyword>
<evidence type="ECO:0000313" key="9">
    <source>
        <dbReference type="Proteomes" id="UP000009328"/>
    </source>
</evidence>
<evidence type="ECO:0000256" key="4">
    <source>
        <dbReference type="ARBA" id="ARBA00022728"/>
    </source>
</evidence>
<evidence type="ECO:0000256" key="6">
    <source>
        <dbReference type="ARBA" id="ARBA00023242"/>
    </source>
</evidence>
<dbReference type="InterPro" id="IPR008409">
    <property type="entry name" value="SPF27"/>
</dbReference>
<keyword evidence="4" id="KW-0747">Spliceosome</keyword>
<dbReference type="PANTHER" id="PTHR13296">
    <property type="entry name" value="BCAS2 PROTEIN"/>
    <property type="match status" value="1"/>
</dbReference>
<reference evidence="8 9" key="1">
    <citation type="journal article" date="2012" name="Eukaryot. Cell">
        <title>Draft genome sequence of Wickerhamomyces ciferrii NRRL Y-1031 F-60-10.</title>
        <authorList>
            <person name="Schneider J."/>
            <person name="Andrea H."/>
            <person name="Blom J."/>
            <person name="Jaenicke S."/>
            <person name="Ruckert C."/>
            <person name="Schorsch C."/>
            <person name="Szczepanowski R."/>
            <person name="Farwick M."/>
            <person name="Goesmann A."/>
            <person name="Puhler A."/>
            <person name="Schaffer S."/>
            <person name="Tauch A."/>
            <person name="Kohler T."/>
            <person name="Brinkrolf K."/>
        </authorList>
    </citation>
    <scope>NUCLEOTIDE SEQUENCE [LARGE SCALE GENOMIC DNA]</scope>
    <source>
        <strain evidence="9">ATCC 14091 / BCRC 22168 / CBS 111 / JCM 3599 / NBRC 0793 / NRRL Y-1031 F-60-10</strain>
    </source>
</reference>
<evidence type="ECO:0000256" key="1">
    <source>
        <dbReference type="ARBA" id="ARBA00004123"/>
    </source>
</evidence>
<dbReference type="GO" id="GO:0006397">
    <property type="term" value="P:mRNA processing"/>
    <property type="evidence" value="ECO:0007669"/>
    <property type="project" value="UniProtKB-KW"/>
</dbReference>
<dbReference type="PANTHER" id="PTHR13296:SF0">
    <property type="entry name" value="PRE-MRNA-SPLICING FACTOR SPF27"/>
    <property type="match status" value="1"/>
</dbReference>
<proteinExistence type="inferred from homology"/>